<proteinExistence type="predicted"/>
<keyword evidence="3" id="KW-1185">Reference proteome</keyword>
<organism evidence="2 3">
    <name type="scientific">Fusicatenibacter saccharivorans</name>
    <dbReference type="NCBI Taxonomy" id="1150298"/>
    <lineage>
        <taxon>Bacteria</taxon>
        <taxon>Bacillati</taxon>
        <taxon>Bacillota</taxon>
        <taxon>Clostridia</taxon>
        <taxon>Lachnospirales</taxon>
        <taxon>Lachnospiraceae</taxon>
        <taxon>Fusicatenibacter</taxon>
    </lineage>
</organism>
<dbReference type="Proteomes" id="UP000768180">
    <property type="component" value="Unassembled WGS sequence"/>
</dbReference>
<feature type="region of interest" description="Disordered" evidence="1">
    <location>
        <begin position="33"/>
        <end position="65"/>
    </location>
</feature>
<reference evidence="2 3" key="1">
    <citation type="journal article" date="2020" name="Cell Host Microbe">
        <title>Functional and Genomic Variation between Human-Derived Isolates of Lachnospiraceae Reveals Inter- and Intra-Species Diversity.</title>
        <authorList>
            <person name="Sorbara M.T."/>
            <person name="Littmann E.R."/>
            <person name="Fontana E."/>
            <person name="Moody T.U."/>
            <person name="Kohout C.E."/>
            <person name="Gjonbalaj M."/>
            <person name="Eaton V."/>
            <person name="Seok R."/>
            <person name="Leiner I.M."/>
            <person name="Pamer E.G."/>
        </authorList>
    </citation>
    <scope>NUCLEOTIDE SEQUENCE [LARGE SCALE GENOMIC DNA]</scope>
    <source>
        <strain evidence="2 3">MSK.14.54</strain>
    </source>
</reference>
<feature type="compositionally biased region" description="Acidic residues" evidence="1">
    <location>
        <begin position="226"/>
        <end position="249"/>
    </location>
</feature>
<accession>A0ABX2GGT2</accession>
<sequence length="697" mass="76616">MKKRIKVILLIFILLMLAAAGIFVFQNGGKISKTSKKPDGNGENSVTKSTSDEENRNTEENGADPDTIVKENVKVITRDTEAEKQPIEVFENSMTFSEDPGYQEGDILVAGQISAAQNGFLRKVVRGEKTNQGYWIETEQATLLDVFEQAHIVRQFQLTEDGAEGTKNSSKYTATKLLNTNGRNEKKNVVECSAGESDIVENNDIIKDNAQEDNAENDNTENNVVENDESTAGDETDDGTEEDTEESEYDYSVSLETEEEPVHFSGEAGWGCWLEIQIDIEDGEIQCGIAVKNRAGVSFQCGADSEQEFGVEKSIYQKKLPNKEFTVGGVPIVITNNLEAIVGAEGKLEGGISSSYSATAHSTLGFQYSSKTGKVEEIKEGELNSDGLEWSTMEVKGNLTAYLDLHLVSKLYDCAGLDLSGGVAGEAEGQAKVSVKDDLGGYAGALDLAIRPRIKGKVVVDAAVIDDDLHETELFEKTFDPIWSKHWESSADWQKDLEWTETGEQGDIYVTRYGEVNNNPATAFQFEIPRGWEIQTEEVGGPMDIVEENVVLANDRGVTVSFWSCQQELGGYSRSMVKAEISEADTSDFVPGYPWGTDRDCSDLGEFMVARVHVIGEMMAGIDEDYEPADSTFFAVVPTSYLGEREFAGQAGFVDEFSFDYVTPVAFIAESPDGTFSVKEEKDVIRILKSFKVAEME</sequence>
<dbReference type="RefSeq" id="WP_173830192.1">
    <property type="nucleotide sequence ID" value="NZ_JAAITQ010000025.1"/>
</dbReference>
<comment type="caution">
    <text evidence="2">The sequence shown here is derived from an EMBL/GenBank/DDBJ whole genome shotgun (WGS) entry which is preliminary data.</text>
</comment>
<evidence type="ECO:0000313" key="3">
    <source>
        <dbReference type="Proteomes" id="UP000768180"/>
    </source>
</evidence>
<gene>
    <name evidence="2" type="ORF">G5B05_12350</name>
</gene>
<feature type="region of interest" description="Disordered" evidence="1">
    <location>
        <begin position="211"/>
        <end position="252"/>
    </location>
</feature>
<evidence type="ECO:0000313" key="2">
    <source>
        <dbReference type="EMBL" id="NSE17179.1"/>
    </source>
</evidence>
<dbReference type="EMBL" id="JAAITQ010000025">
    <property type="protein sequence ID" value="NSE17179.1"/>
    <property type="molecule type" value="Genomic_DNA"/>
</dbReference>
<protein>
    <submittedName>
        <fullName evidence="2">Uncharacterized protein</fullName>
    </submittedName>
</protein>
<name>A0ABX2GGT2_9FIRM</name>
<feature type="compositionally biased region" description="Basic and acidic residues" evidence="1">
    <location>
        <begin position="50"/>
        <end position="59"/>
    </location>
</feature>
<evidence type="ECO:0000256" key="1">
    <source>
        <dbReference type="SAM" id="MobiDB-lite"/>
    </source>
</evidence>